<evidence type="ECO:0000313" key="2">
    <source>
        <dbReference type="Proteomes" id="UP000215256"/>
    </source>
</evidence>
<dbReference type="AlphaFoldDB" id="A0A248UDT4"/>
<protein>
    <submittedName>
        <fullName evidence="1">Uncharacterized protein</fullName>
    </submittedName>
</protein>
<name>A0A248UDT4_9HYPH</name>
<gene>
    <name evidence="1" type="ORF">CES85_5273</name>
</gene>
<dbReference type="EMBL" id="CP022603">
    <property type="protein sequence ID" value="ASV84479.1"/>
    <property type="molecule type" value="Genomic_DNA"/>
</dbReference>
<accession>A0A248UDT4</accession>
<dbReference type="KEGG" id="och:CES85_5273"/>
<proteinExistence type="predicted"/>
<sequence length="54" mass="6147">MINGYSAFGQNFLKVTIGNRISYVKEHRVHNDAFGEMCAFEIDRHPLPLHSSPT</sequence>
<dbReference type="Proteomes" id="UP000215256">
    <property type="component" value="Chromosome 2"/>
</dbReference>
<organism evidence="1 2">
    <name type="scientific">Ochrobactrum quorumnocens</name>
    <dbReference type="NCBI Taxonomy" id="271865"/>
    <lineage>
        <taxon>Bacteria</taxon>
        <taxon>Pseudomonadati</taxon>
        <taxon>Pseudomonadota</taxon>
        <taxon>Alphaproteobacteria</taxon>
        <taxon>Hyphomicrobiales</taxon>
        <taxon>Brucellaceae</taxon>
        <taxon>Brucella/Ochrobactrum group</taxon>
        <taxon>Ochrobactrum</taxon>
    </lineage>
</organism>
<evidence type="ECO:0000313" key="1">
    <source>
        <dbReference type="EMBL" id="ASV84479.1"/>
    </source>
</evidence>
<reference evidence="1 2" key="1">
    <citation type="submission" date="2017-07" db="EMBL/GenBank/DDBJ databases">
        <title>Phylogenetic study on the rhizospheric bacterium Ochrobactrum sp. A44.</title>
        <authorList>
            <person name="Krzyzanowska D.M."/>
            <person name="Ossowicki A."/>
            <person name="Rajewska M."/>
            <person name="Maciag T."/>
            <person name="Kaczynski Z."/>
            <person name="Czerwicka M."/>
            <person name="Jafra S."/>
        </authorList>
    </citation>
    <scope>NUCLEOTIDE SEQUENCE [LARGE SCALE GENOMIC DNA]</scope>
    <source>
        <strain evidence="1 2">A44</strain>
    </source>
</reference>